<evidence type="ECO:0000256" key="9">
    <source>
        <dbReference type="RuleBase" id="RU366031"/>
    </source>
</evidence>
<evidence type="ECO:0000313" key="12">
    <source>
        <dbReference type="EMBL" id="MBB5643313.1"/>
    </source>
</evidence>
<evidence type="ECO:0000256" key="1">
    <source>
        <dbReference type="ARBA" id="ARBA00004772"/>
    </source>
</evidence>
<dbReference type="InterPro" id="IPR003754">
    <property type="entry name" value="4pyrrol_synth_uPrphyn_synth"/>
</dbReference>
<sequence length="259" mass="27142">MTSRHPLPKPLAGWRVLVPRGGPWGDQVAASLRAKGALPIVAPMINFAATDDAPALNEALTRLAAGDFDWMTITSATTVDVLSSHRAVVAPGTRIAAVGETTAAALIAAGYHVDIVPSEDNSARGLLEEWETATAGVIPLRVLTLRSEIAKPLLTEGLRRIGHDVESVVAYRTIGVPVSDRVVADVTAGLVQAVLVTSGSVARQVRDQFGDIPENTLVACIGPQTAKDARAMGLRVDVIAAERSSEALIAALVRAAEER</sequence>
<dbReference type="PANTHER" id="PTHR38042">
    <property type="entry name" value="UROPORPHYRINOGEN-III SYNTHASE, CHLOROPLASTIC"/>
    <property type="match status" value="1"/>
</dbReference>
<evidence type="ECO:0000259" key="10">
    <source>
        <dbReference type="Pfam" id="PF02602"/>
    </source>
</evidence>
<dbReference type="EC" id="4.2.1.75" evidence="3 9"/>
<evidence type="ECO:0000256" key="7">
    <source>
        <dbReference type="ARBA" id="ARBA00040167"/>
    </source>
</evidence>
<dbReference type="GO" id="GO:0004852">
    <property type="term" value="F:uroporphyrinogen-III synthase activity"/>
    <property type="evidence" value="ECO:0007669"/>
    <property type="project" value="UniProtKB-UniRule"/>
</dbReference>
<dbReference type="eggNOG" id="COG1587">
    <property type="taxonomic scope" value="Bacteria"/>
</dbReference>
<gene>
    <name evidence="12" type="ORF">BJ997_003861</name>
    <name evidence="11" type="ORF">GY21_17150</name>
</gene>
<protein>
    <recommendedName>
        <fullName evidence="7 9">Uroporphyrinogen-III synthase</fullName>
        <ecNumber evidence="3 9">4.2.1.75</ecNumber>
    </recommendedName>
</protein>
<comment type="pathway">
    <text evidence="1 9">Porphyrin-containing compound metabolism; protoporphyrin-IX biosynthesis; coproporphyrinogen-III from 5-aminolevulinate: step 3/4.</text>
</comment>
<evidence type="ECO:0000313" key="14">
    <source>
        <dbReference type="Proteomes" id="UP000561726"/>
    </source>
</evidence>
<dbReference type="STRING" id="1001240.GY21_17150"/>
<dbReference type="SUPFAM" id="SSF69618">
    <property type="entry name" value="HemD-like"/>
    <property type="match status" value="1"/>
</dbReference>
<dbReference type="OrthoDB" id="9815856at2"/>
<organism evidence="11 13">
    <name type="scientific">Cryobacterium roopkundense</name>
    <dbReference type="NCBI Taxonomy" id="1001240"/>
    <lineage>
        <taxon>Bacteria</taxon>
        <taxon>Bacillati</taxon>
        <taxon>Actinomycetota</taxon>
        <taxon>Actinomycetes</taxon>
        <taxon>Micrococcales</taxon>
        <taxon>Microbacteriaceae</taxon>
        <taxon>Cryobacterium</taxon>
    </lineage>
</organism>
<dbReference type="Pfam" id="PF02602">
    <property type="entry name" value="HEM4"/>
    <property type="match status" value="1"/>
</dbReference>
<dbReference type="PANTHER" id="PTHR38042:SF1">
    <property type="entry name" value="UROPORPHYRINOGEN-III SYNTHASE, CHLOROPLASTIC"/>
    <property type="match status" value="1"/>
</dbReference>
<dbReference type="Gene3D" id="3.40.50.10090">
    <property type="match status" value="2"/>
</dbReference>
<dbReference type="EMBL" id="JPXF01000092">
    <property type="protein sequence ID" value="KGJ72168.1"/>
    <property type="molecule type" value="Genomic_DNA"/>
</dbReference>
<evidence type="ECO:0000313" key="11">
    <source>
        <dbReference type="EMBL" id="KGJ72168.1"/>
    </source>
</evidence>
<name>A0A099J413_9MICO</name>
<feature type="domain" description="Tetrapyrrole biosynthesis uroporphyrinogen III synthase" evidence="10">
    <location>
        <begin position="26"/>
        <end position="250"/>
    </location>
</feature>
<evidence type="ECO:0000313" key="13">
    <source>
        <dbReference type="Proteomes" id="UP000029864"/>
    </source>
</evidence>
<dbReference type="AlphaFoldDB" id="A0A099J413"/>
<comment type="function">
    <text evidence="6 9">Catalyzes cyclization of the linear tetrapyrrole, hydroxymethylbilane, to the macrocyclic uroporphyrinogen III.</text>
</comment>
<dbReference type="InterPro" id="IPR039793">
    <property type="entry name" value="UROS/Hem4"/>
</dbReference>
<dbReference type="Proteomes" id="UP000029864">
    <property type="component" value="Unassembled WGS sequence"/>
</dbReference>
<comment type="catalytic activity">
    <reaction evidence="8 9">
        <text>hydroxymethylbilane = uroporphyrinogen III + H2O</text>
        <dbReference type="Rhea" id="RHEA:18965"/>
        <dbReference type="ChEBI" id="CHEBI:15377"/>
        <dbReference type="ChEBI" id="CHEBI:57308"/>
        <dbReference type="ChEBI" id="CHEBI:57845"/>
        <dbReference type="EC" id="4.2.1.75"/>
    </reaction>
</comment>
<evidence type="ECO:0000256" key="3">
    <source>
        <dbReference type="ARBA" id="ARBA00013109"/>
    </source>
</evidence>
<dbReference type="RefSeq" id="WP_035838616.1">
    <property type="nucleotide sequence ID" value="NZ_JACHBQ010000001.1"/>
</dbReference>
<evidence type="ECO:0000256" key="8">
    <source>
        <dbReference type="ARBA" id="ARBA00048617"/>
    </source>
</evidence>
<reference evidence="11 13" key="1">
    <citation type="submission" date="2014-08" db="EMBL/GenBank/DDBJ databases">
        <authorList>
            <person name="Sisinthy S."/>
        </authorList>
    </citation>
    <scope>NUCLEOTIDE SEQUENCE [LARGE SCALE GENOMIC DNA]</scope>
    <source>
        <strain evidence="11 13">RuG17</strain>
    </source>
</reference>
<comment type="caution">
    <text evidence="11">The sequence shown here is derived from an EMBL/GenBank/DDBJ whole genome shotgun (WGS) entry which is preliminary data.</text>
</comment>
<dbReference type="InterPro" id="IPR036108">
    <property type="entry name" value="4pyrrol_syn_uPrphyn_synt_sf"/>
</dbReference>
<dbReference type="GO" id="GO:0006782">
    <property type="term" value="P:protoporphyrinogen IX biosynthetic process"/>
    <property type="evidence" value="ECO:0007669"/>
    <property type="project" value="UniProtKB-UniRule"/>
</dbReference>
<keyword evidence="13" id="KW-1185">Reference proteome</keyword>
<reference evidence="12 14" key="2">
    <citation type="submission" date="2020-08" db="EMBL/GenBank/DDBJ databases">
        <title>Sequencing the genomes of 1000 actinobacteria strains.</title>
        <authorList>
            <person name="Klenk H.-P."/>
        </authorList>
    </citation>
    <scope>NUCLEOTIDE SEQUENCE [LARGE SCALE GENOMIC DNA]</scope>
    <source>
        <strain evidence="12 14">DSM 21065</strain>
    </source>
</reference>
<dbReference type="EMBL" id="JACHBQ010000001">
    <property type="protein sequence ID" value="MBB5643313.1"/>
    <property type="molecule type" value="Genomic_DNA"/>
</dbReference>
<keyword evidence="4 9" id="KW-0456">Lyase</keyword>
<evidence type="ECO:0000256" key="4">
    <source>
        <dbReference type="ARBA" id="ARBA00023239"/>
    </source>
</evidence>
<dbReference type="CDD" id="cd06578">
    <property type="entry name" value="HemD"/>
    <property type="match status" value="1"/>
</dbReference>
<evidence type="ECO:0000256" key="5">
    <source>
        <dbReference type="ARBA" id="ARBA00023244"/>
    </source>
</evidence>
<accession>A0A099J413</accession>
<evidence type="ECO:0000256" key="6">
    <source>
        <dbReference type="ARBA" id="ARBA00037589"/>
    </source>
</evidence>
<dbReference type="Proteomes" id="UP000561726">
    <property type="component" value="Unassembled WGS sequence"/>
</dbReference>
<proteinExistence type="inferred from homology"/>
<dbReference type="UniPathway" id="UPA00251">
    <property type="reaction ID" value="UER00320"/>
</dbReference>
<evidence type="ECO:0000256" key="2">
    <source>
        <dbReference type="ARBA" id="ARBA00008133"/>
    </source>
</evidence>
<dbReference type="GO" id="GO:0006780">
    <property type="term" value="P:uroporphyrinogen III biosynthetic process"/>
    <property type="evidence" value="ECO:0007669"/>
    <property type="project" value="UniProtKB-UniRule"/>
</dbReference>
<comment type="similarity">
    <text evidence="2 9">Belongs to the uroporphyrinogen-III synthase family.</text>
</comment>
<keyword evidence="5 9" id="KW-0627">Porphyrin biosynthesis</keyword>